<evidence type="ECO:0000313" key="2">
    <source>
        <dbReference type="Proteomes" id="UP001558613"/>
    </source>
</evidence>
<protein>
    <submittedName>
        <fullName evidence="1">Uncharacterized protein</fullName>
    </submittedName>
</protein>
<sequence length="86" mass="9340">MCYYSSVFVPAPDVPGWIRSSTAAAATVQLGNQAAAANCSSTPCLSELNMQLKQQQISVTSLCGAVEQLSWKSRRERLYHGCVRSE</sequence>
<dbReference type="Proteomes" id="UP001558613">
    <property type="component" value="Unassembled WGS sequence"/>
</dbReference>
<reference evidence="1 2" key="1">
    <citation type="submission" date="2023-09" db="EMBL/GenBank/DDBJ databases">
        <authorList>
            <person name="Wang M."/>
        </authorList>
    </citation>
    <scope>NUCLEOTIDE SEQUENCE [LARGE SCALE GENOMIC DNA]</scope>
    <source>
        <strain evidence="1">GT-2023</strain>
        <tissue evidence="1">Liver</tissue>
    </source>
</reference>
<comment type="caution">
    <text evidence="1">The sequence shown here is derived from an EMBL/GenBank/DDBJ whole genome shotgun (WGS) entry which is preliminary data.</text>
</comment>
<name>A0ABR3LYX4_9TELE</name>
<organism evidence="1 2">
    <name type="scientific">Cirrhinus molitorella</name>
    <name type="common">mud carp</name>
    <dbReference type="NCBI Taxonomy" id="172907"/>
    <lineage>
        <taxon>Eukaryota</taxon>
        <taxon>Metazoa</taxon>
        <taxon>Chordata</taxon>
        <taxon>Craniata</taxon>
        <taxon>Vertebrata</taxon>
        <taxon>Euteleostomi</taxon>
        <taxon>Actinopterygii</taxon>
        <taxon>Neopterygii</taxon>
        <taxon>Teleostei</taxon>
        <taxon>Ostariophysi</taxon>
        <taxon>Cypriniformes</taxon>
        <taxon>Cyprinidae</taxon>
        <taxon>Labeoninae</taxon>
        <taxon>Labeonini</taxon>
        <taxon>Cirrhinus</taxon>
    </lineage>
</organism>
<proteinExistence type="predicted"/>
<evidence type="ECO:0000313" key="1">
    <source>
        <dbReference type="EMBL" id="KAL1256859.1"/>
    </source>
</evidence>
<gene>
    <name evidence="1" type="ORF">QQF64_012404</name>
</gene>
<dbReference type="EMBL" id="JAYMGO010000018">
    <property type="protein sequence ID" value="KAL1256859.1"/>
    <property type="molecule type" value="Genomic_DNA"/>
</dbReference>
<accession>A0ABR3LYX4</accession>
<keyword evidence="2" id="KW-1185">Reference proteome</keyword>